<dbReference type="InterPro" id="IPR036590">
    <property type="entry name" value="SRAP-like"/>
</dbReference>
<keyword evidence="6" id="KW-0238">DNA-binding</keyword>
<protein>
    <recommendedName>
        <fullName evidence="8">Abasic site processing protein</fullName>
        <ecNumber evidence="8">3.4.-.-</ecNumber>
    </recommendedName>
</protein>
<dbReference type="PANTHER" id="PTHR13604">
    <property type="entry name" value="DC12-RELATED"/>
    <property type="match status" value="1"/>
</dbReference>
<keyword evidence="2 8" id="KW-0645">Protease</keyword>
<sequence>MCGRFTLTEDWSQILAYFGITDSDYAIPPRYNIAPSQRIPAVIADHDNKRRIGPLSWGLIPQAWKAEHPKVKPINARVEGLQTNGVFKRLVERRRCIIPATGYFEWQRNTKQPHYIRVKSRPVFAFAGFYDTWAAASGDKINTCTLITCRANIRIKSIHDRMPVILHDKQDERFWLDRNATNIDDLLAVLKPYSENDMLLYPVSKMVGNVHCDTVECVQKIDI</sequence>
<evidence type="ECO:0000313" key="10">
    <source>
        <dbReference type="Proteomes" id="UP001164803"/>
    </source>
</evidence>
<evidence type="ECO:0000256" key="6">
    <source>
        <dbReference type="ARBA" id="ARBA00023125"/>
    </source>
</evidence>
<dbReference type="Pfam" id="PF02586">
    <property type="entry name" value="SRAP"/>
    <property type="match status" value="1"/>
</dbReference>
<evidence type="ECO:0000256" key="2">
    <source>
        <dbReference type="ARBA" id="ARBA00022670"/>
    </source>
</evidence>
<keyword evidence="3" id="KW-0227">DNA damage</keyword>
<evidence type="ECO:0000256" key="5">
    <source>
        <dbReference type="ARBA" id="ARBA00023124"/>
    </source>
</evidence>
<evidence type="ECO:0000256" key="1">
    <source>
        <dbReference type="ARBA" id="ARBA00008136"/>
    </source>
</evidence>
<dbReference type="EMBL" id="CP104064">
    <property type="protein sequence ID" value="WAH38312.1"/>
    <property type="molecule type" value="Genomic_DNA"/>
</dbReference>
<gene>
    <name evidence="9" type="ORF">NZD86_07465</name>
</gene>
<name>A0ABY6Z663_9BACL</name>
<dbReference type="Proteomes" id="UP001164803">
    <property type="component" value="Chromosome"/>
</dbReference>
<keyword evidence="10" id="KW-1185">Reference proteome</keyword>
<evidence type="ECO:0000256" key="7">
    <source>
        <dbReference type="ARBA" id="ARBA00023239"/>
    </source>
</evidence>
<evidence type="ECO:0000256" key="4">
    <source>
        <dbReference type="ARBA" id="ARBA00022801"/>
    </source>
</evidence>
<keyword evidence="5" id="KW-0190">Covalent protein-DNA linkage</keyword>
<comment type="similarity">
    <text evidence="1 8">Belongs to the SOS response-associated peptidase family.</text>
</comment>
<accession>A0ABY6Z663</accession>
<dbReference type="PANTHER" id="PTHR13604:SF0">
    <property type="entry name" value="ABASIC SITE PROCESSING PROTEIN HMCES"/>
    <property type="match status" value="1"/>
</dbReference>
<evidence type="ECO:0000256" key="3">
    <source>
        <dbReference type="ARBA" id="ARBA00022763"/>
    </source>
</evidence>
<dbReference type="Gene3D" id="3.90.1680.10">
    <property type="entry name" value="SOS response associated peptidase-like"/>
    <property type="match status" value="1"/>
</dbReference>
<evidence type="ECO:0000313" key="9">
    <source>
        <dbReference type="EMBL" id="WAH38312.1"/>
    </source>
</evidence>
<dbReference type="SUPFAM" id="SSF143081">
    <property type="entry name" value="BB1717-like"/>
    <property type="match status" value="1"/>
</dbReference>
<organism evidence="9 10">
    <name type="scientific">Alicyclobacillus dauci</name>
    <dbReference type="NCBI Taxonomy" id="1475485"/>
    <lineage>
        <taxon>Bacteria</taxon>
        <taxon>Bacillati</taxon>
        <taxon>Bacillota</taxon>
        <taxon>Bacilli</taxon>
        <taxon>Bacillales</taxon>
        <taxon>Alicyclobacillaceae</taxon>
        <taxon>Alicyclobacillus</taxon>
    </lineage>
</organism>
<dbReference type="RefSeq" id="WP_268045879.1">
    <property type="nucleotide sequence ID" value="NZ_CP104064.1"/>
</dbReference>
<evidence type="ECO:0000256" key="8">
    <source>
        <dbReference type="RuleBase" id="RU364100"/>
    </source>
</evidence>
<keyword evidence="4 8" id="KW-0378">Hydrolase</keyword>
<reference evidence="9" key="1">
    <citation type="submission" date="2022-08" db="EMBL/GenBank/DDBJ databases">
        <title>Alicyclobacillus dauci DSM2870, complete genome.</title>
        <authorList>
            <person name="Wang Q."/>
            <person name="Cai R."/>
            <person name="Wang Z."/>
        </authorList>
    </citation>
    <scope>NUCLEOTIDE SEQUENCE</scope>
    <source>
        <strain evidence="9">DSM 28700</strain>
    </source>
</reference>
<dbReference type="InterPro" id="IPR003738">
    <property type="entry name" value="SRAP"/>
</dbReference>
<keyword evidence="7" id="KW-0456">Lyase</keyword>
<dbReference type="EC" id="3.4.-.-" evidence="8"/>
<proteinExistence type="inferred from homology"/>